<keyword evidence="1" id="KW-1133">Transmembrane helix</keyword>
<name>A0AA38U2R0_9ASTR</name>
<dbReference type="AlphaFoldDB" id="A0AA38U2R0"/>
<comment type="caution">
    <text evidence="2">The sequence shown here is derived from an EMBL/GenBank/DDBJ whole genome shotgun (WGS) entry which is preliminary data.</text>
</comment>
<sequence>MLASNQIRFSGNTAANAGQPRVKQAAANPPFLILLFCILIVDGMFWVVQMAEDRPVLQYINLEVLGRQMILIT</sequence>
<reference evidence="2" key="1">
    <citation type="submission" date="2023-03" db="EMBL/GenBank/DDBJ databases">
        <title>Chromosome-scale reference genome and RAD-based genetic map of yellow starthistle (Centaurea solstitialis) reveal putative structural variation and QTLs associated with invader traits.</title>
        <authorList>
            <person name="Reatini B."/>
            <person name="Cang F.A."/>
            <person name="Jiang Q."/>
            <person name="Mckibben M.T.W."/>
            <person name="Barker M.S."/>
            <person name="Rieseberg L.H."/>
            <person name="Dlugosch K.M."/>
        </authorList>
    </citation>
    <scope>NUCLEOTIDE SEQUENCE</scope>
    <source>
        <strain evidence="2">CAN-66</strain>
        <tissue evidence="2">Leaf</tissue>
    </source>
</reference>
<keyword evidence="1" id="KW-0472">Membrane</keyword>
<dbReference type="Proteomes" id="UP001172457">
    <property type="component" value="Chromosome 1"/>
</dbReference>
<evidence type="ECO:0000313" key="2">
    <source>
        <dbReference type="EMBL" id="KAJ9565495.1"/>
    </source>
</evidence>
<keyword evidence="1" id="KW-0812">Transmembrane</keyword>
<evidence type="ECO:0000256" key="1">
    <source>
        <dbReference type="SAM" id="Phobius"/>
    </source>
</evidence>
<evidence type="ECO:0000313" key="3">
    <source>
        <dbReference type="Proteomes" id="UP001172457"/>
    </source>
</evidence>
<protein>
    <submittedName>
        <fullName evidence="2">Uncharacterized protein</fullName>
    </submittedName>
</protein>
<organism evidence="2 3">
    <name type="scientific">Centaurea solstitialis</name>
    <name type="common">yellow star-thistle</name>
    <dbReference type="NCBI Taxonomy" id="347529"/>
    <lineage>
        <taxon>Eukaryota</taxon>
        <taxon>Viridiplantae</taxon>
        <taxon>Streptophyta</taxon>
        <taxon>Embryophyta</taxon>
        <taxon>Tracheophyta</taxon>
        <taxon>Spermatophyta</taxon>
        <taxon>Magnoliopsida</taxon>
        <taxon>eudicotyledons</taxon>
        <taxon>Gunneridae</taxon>
        <taxon>Pentapetalae</taxon>
        <taxon>asterids</taxon>
        <taxon>campanulids</taxon>
        <taxon>Asterales</taxon>
        <taxon>Asteraceae</taxon>
        <taxon>Carduoideae</taxon>
        <taxon>Cardueae</taxon>
        <taxon>Centaureinae</taxon>
        <taxon>Centaurea</taxon>
    </lineage>
</organism>
<feature type="transmembrane region" description="Helical" evidence="1">
    <location>
        <begin position="31"/>
        <end position="48"/>
    </location>
</feature>
<accession>A0AA38U2R0</accession>
<dbReference type="EMBL" id="JARYMX010000001">
    <property type="protein sequence ID" value="KAJ9565495.1"/>
    <property type="molecule type" value="Genomic_DNA"/>
</dbReference>
<proteinExistence type="predicted"/>
<keyword evidence="3" id="KW-1185">Reference proteome</keyword>
<gene>
    <name evidence="2" type="ORF">OSB04_001461</name>
</gene>